<comment type="subcellular location">
    <subcellularLocation>
        <location evidence="1">Membrane</location>
        <topology evidence="1">Single-pass type I membrane protein</topology>
    </subcellularLocation>
</comment>
<dbReference type="PANTHER" id="PTHR13412:SF0">
    <property type="entry name" value="T-CELL IMMUNOMODULATORY PROTEIN"/>
    <property type="match status" value="1"/>
</dbReference>
<dbReference type="Pfam" id="PF13517">
    <property type="entry name" value="FG-GAP_3"/>
    <property type="match status" value="1"/>
</dbReference>
<dbReference type="InterPro" id="IPR024881">
    <property type="entry name" value="Tip"/>
</dbReference>
<dbReference type="SUPFAM" id="SSF69318">
    <property type="entry name" value="Integrin alpha N-terminal domain"/>
    <property type="match status" value="1"/>
</dbReference>
<proteinExistence type="inferred from homology"/>
<evidence type="ECO:0000313" key="11">
    <source>
        <dbReference type="Proteomes" id="UP000605970"/>
    </source>
</evidence>
<keyword evidence="5 8" id="KW-1133">Transmembrane helix</keyword>
<dbReference type="InterPro" id="IPR057089">
    <property type="entry name" value="C2_TIP"/>
</dbReference>
<protein>
    <recommendedName>
        <fullName evidence="9">T-cell immunomodulatory protein TIP C2 domain-containing protein</fullName>
    </recommendedName>
</protein>
<name>A0A8S9ZUM4_9BILA</name>
<dbReference type="AlphaFoldDB" id="A0A8S9ZUM4"/>
<dbReference type="Pfam" id="PF23122">
    <property type="entry name" value="C2_ITFG1"/>
    <property type="match status" value="1"/>
</dbReference>
<organism evidence="10 11">
    <name type="scientific">Meloidogyne graminicola</name>
    <dbReference type="NCBI Taxonomy" id="189291"/>
    <lineage>
        <taxon>Eukaryota</taxon>
        <taxon>Metazoa</taxon>
        <taxon>Ecdysozoa</taxon>
        <taxon>Nematoda</taxon>
        <taxon>Chromadorea</taxon>
        <taxon>Rhabditida</taxon>
        <taxon>Tylenchina</taxon>
        <taxon>Tylenchomorpha</taxon>
        <taxon>Tylenchoidea</taxon>
        <taxon>Meloidogynidae</taxon>
        <taxon>Meloidogyninae</taxon>
        <taxon>Meloidogyne</taxon>
    </lineage>
</organism>
<dbReference type="EMBL" id="JABEBT010000020">
    <property type="protein sequence ID" value="KAF7637402.1"/>
    <property type="molecule type" value="Genomic_DNA"/>
</dbReference>
<evidence type="ECO:0000256" key="1">
    <source>
        <dbReference type="ARBA" id="ARBA00004479"/>
    </source>
</evidence>
<keyword evidence="3 8" id="KW-0812">Transmembrane</keyword>
<evidence type="ECO:0000256" key="5">
    <source>
        <dbReference type="ARBA" id="ARBA00022989"/>
    </source>
</evidence>
<sequence>MEPKDLSVAEENLKESLEVMYGDVYKKYIRDIQRQGYLCAADCCKGYANQKEVAKCTEKCQDKLRKIFDKLDQESEALNNQLARGIIQEKERKKYNRDFVKLNPTEKKDFEDNFNKCAVKCFEESITDLPNLKELIFVFTLLRFSRCSIVNIGDDKPMDPLNGRICGIGDINKDGNTDLIVQQRNGNQNKLIVYLQSEGAEFRNGTQHIDLGKDMSDVFCNVGDFNGDSCPDFYRVNSLFVLGSVFQDLIFAHFNDVSDSIVNKITSVFTSRPPTRYQAKVYLNSRNDNFVELPLCLKRVDASNSDICTPYQFIDHPSLVDINGDGISDIIGFEAPIENSDKNSVTNSEHSVVCLAGNFQEDVHGFDLKICKQKFPVPRHVFPGFTPIFTDLDGDLSAELAFVDQIENISNGQKNRLVVWKYKEFTDSDHFKWELNNELTVDLPNIEKSQYLGSPLVADVDSDGLQEVLLPICDGKECTSVSNIWCYKFNETIGKAQWRSISLDFGNQKAVIYPEVDGDTRVIFRIGDFSQNGFPDLIATISLSGGMKVPLVLENTIDTSSTNFNRKYTLSKKPQRILQKDVQNVHLSSFFDLKEDGNLDIMYEYEGPNGPMINFIKCDDKGDTTFLKVQIFTGSECSSGQCCDPETEASRRVKIGSGIAWHGACVSIRMADSGQGLIEQGMRNALQCQIPQTSHRILHNPFVLFGLSRSPNFVEEVHLGGPRPPLLGRLQRDFIRQIVPNSRVVVIPPGLQDKSANWTSRLYVTPSRLIILSILVMVSMCIILLILIVALHLRERQQDKKERQAQTHRFHFDAM</sequence>
<dbReference type="Pfam" id="PF05811">
    <property type="entry name" value="DUF842"/>
    <property type="match status" value="1"/>
</dbReference>
<evidence type="ECO:0000256" key="3">
    <source>
        <dbReference type="ARBA" id="ARBA00022692"/>
    </source>
</evidence>
<evidence type="ECO:0000313" key="10">
    <source>
        <dbReference type="EMBL" id="KAF7637402.1"/>
    </source>
</evidence>
<evidence type="ECO:0000256" key="6">
    <source>
        <dbReference type="ARBA" id="ARBA00023136"/>
    </source>
</evidence>
<dbReference type="Proteomes" id="UP000605970">
    <property type="component" value="Unassembled WGS sequence"/>
</dbReference>
<accession>A0A8S9ZUM4</accession>
<feature type="domain" description="T-cell immunomodulatory protein TIP C2" evidence="9">
    <location>
        <begin position="657"/>
        <end position="763"/>
    </location>
</feature>
<dbReference type="OrthoDB" id="10250728at2759"/>
<evidence type="ECO:0000256" key="4">
    <source>
        <dbReference type="ARBA" id="ARBA00022729"/>
    </source>
</evidence>
<keyword evidence="4" id="KW-0732">Signal</keyword>
<dbReference type="InterPro" id="IPR008560">
    <property type="entry name" value="DUF842_euk"/>
</dbReference>
<feature type="transmembrane region" description="Helical" evidence="8">
    <location>
        <begin position="769"/>
        <end position="793"/>
    </location>
</feature>
<evidence type="ECO:0000256" key="8">
    <source>
        <dbReference type="SAM" id="Phobius"/>
    </source>
</evidence>
<gene>
    <name evidence="10" type="ORF">Mgra_00003147</name>
</gene>
<dbReference type="PANTHER" id="PTHR13412">
    <property type="entry name" value="T-CELL IMMUNOMODULATORY PROTEIN HOMOLOG"/>
    <property type="match status" value="1"/>
</dbReference>
<evidence type="ECO:0000256" key="2">
    <source>
        <dbReference type="ARBA" id="ARBA00006496"/>
    </source>
</evidence>
<dbReference type="Gene3D" id="2.130.10.130">
    <property type="entry name" value="Integrin alpha, N-terminal"/>
    <property type="match status" value="1"/>
</dbReference>
<reference evidence="10" key="1">
    <citation type="journal article" date="2020" name="Ecol. Evol.">
        <title>Genome structure and content of the rice root-knot nematode (Meloidogyne graminicola).</title>
        <authorList>
            <person name="Phan N.T."/>
            <person name="Danchin E.G.J."/>
            <person name="Klopp C."/>
            <person name="Perfus-Barbeoch L."/>
            <person name="Kozlowski D.K."/>
            <person name="Koutsovoulos G.D."/>
            <person name="Lopez-Roques C."/>
            <person name="Bouchez O."/>
            <person name="Zahm M."/>
            <person name="Besnard G."/>
            <person name="Bellafiore S."/>
        </authorList>
    </citation>
    <scope>NUCLEOTIDE SEQUENCE</scope>
    <source>
        <strain evidence="10">VN-18</strain>
    </source>
</reference>
<keyword evidence="7" id="KW-0325">Glycoprotein</keyword>
<keyword evidence="11" id="KW-1185">Reference proteome</keyword>
<dbReference type="InterPro" id="IPR028994">
    <property type="entry name" value="Integrin_alpha_N"/>
</dbReference>
<comment type="similarity">
    <text evidence="2">Belongs to the TIP family.</text>
</comment>
<keyword evidence="6 8" id="KW-0472">Membrane</keyword>
<evidence type="ECO:0000256" key="7">
    <source>
        <dbReference type="ARBA" id="ARBA00023180"/>
    </source>
</evidence>
<evidence type="ECO:0000259" key="9">
    <source>
        <dbReference type="Pfam" id="PF23122"/>
    </source>
</evidence>
<comment type="caution">
    <text evidence="10">The sequence shown here is derived from an EMBL/GenBank/DDBJ whole genome shotgun (WGS) entry which is preliminary data.</text>
</comment>
<dbReference type="GO" id="GO:0005886">
    <property type="term" value="C:plasma membrane"/>
    <property type="evidence" value="ECO:0007669"/>
    <property type="project" value="TreeGrafter"/>
</dbReference>
<dbReference type="InterPro" id="IPR013517">
    <property type="entry name" value="FG-GAP"/>
</dbReference>